<dbReference type="EMBL" id="QGLE01000003">
    <property type="protein sequence ID" value="PWR24540.1"/>
    <property type="molecule type" value="Genomic_DNA"/>
</dbReference>
<name>A0A317EEJ8_9PROT</name>
<gene>
    <name evidence="1" type="ORF">DKG74_06970</name>
</gene>
<organism evidence="1 2">
    <name type="scientific">Zavarzinia aquatilis</name>
    <dbReference type="NCBI Taxonomy" id="2211142"/>
    <lineage>
        <taxon>Bacteria</taxon>
        <taxon>Pseudomonadati</taxon>
        <taxon>Pseudomonadota</taxon>
        <taxon>Alphaproteobacteria</taxon>
        <taxon>Rhodospirillales</taxon>
        <taxon>Zavarziniaceae</taxon>
        <taxon>Zavarzinia</taxon>
    </lineage>
</organism>
<comment type="caution">
    <text evidence="1">The sequence shown here is derived from an EMBL/GenBank/DDBJ whole genome shotgun (WGS) entry which is preliminary data.</text>
</comment>
<keyword evidence="2" id="KW-1185">Reference proteome</keyword>
<reference evidence="1 2" key="1">
    <citation type="submission" date="2018-05" db="EMBL/GenBank/DDBJ databases">
        <title>Zavarzinia sp. HR-AS.</title>
        <authorList>
            <person name="Lee Y."/>
            <person name="Jeon C.O."/>
        </authorList>
    </citation>
    <scope>NUCLEOTIDE SEQUENCE [LARGE SCALE GENOMIC DNA]</scope>
    <source>
        <strain evidence="1 2">HR-AS</strain>
    </source>
</reference>
<sequence>MTDITLRVTARDEVWAGIARRYFTALIELRRAIDQSDGPAAARAAKALERYSDQGATLAAMEKGDATDPILSDTALDRAAAAARAEFTRAWGPEVPDDLWHRVSREVIGALVGGEVR</sequence>
<protein>
    <submittedName>
        <fullName evidence="1">Uncharacterized protein</fullName>
    </submittedName>
</protein>
<accession>A0A317EEJ8</accession>
<dbReference type="AlphaFoldDB" id="A0A317EEJ8"/>
<evidence type="ECO:0000313" key="1">
    <source>
        <dbReference type="EMBL" id="PWR24540.1"/>
    </source>
</evidence>
<proteinExistence type="predicted"/>
<dbReference type="RefSeq" id="WP_109904070.1">
    <property type="nucleotide sequence ID" value="NZ_QGLE01000003.1"/>
</dbReference>
<evidence type="ECO:0000313" key="2">
    <source>
        <dbReference type="Proteomes" id="UP000245461"/>
    </source>
</evidence>
<dbReference type="Proteomes" id="UP000245461">
    <property type="component" value="Unassembled WGS sequence"/>
</dbReference>